<proteinExistence type="inferred from homology"/>
<dbReference type="InterPro" id="IPR029460">
    <property type="entry name" value="DNAPol_HHH"/>
</dbReference>
<evidence type="ECO:0000313" key="12">
    <source>
        <dbReference type="EMBL" id="PVZ07938.1"/>
    </source>
</evidence>
<evidence type="ECO:0000256" key="5">
    <source>
        <dbReference type="ARBA" id="ARBA00022763"/>
    </source>
</evidence>
<dbReference type="Pfam" id="PF17657">
    <property type="entry name" value="DNA_pol3_finger"/>
    <property type="match status" value="1"/>
</dbReference>
<dbReference type="InterPro" id="IPR004013">
    <property type="entry name" value="PHP_dom"/>
</dbReference>
<evidence type="ECO:0000256" key="9">
    <source>
        <dbReference type="HAMAP-Rule" id="MF_01902"/>
    </source>
</evidence>
<dbReference type="EC" id="2.7.7.7" evidence="9"/>
<evidence type="ECO:0000256" key="7">
    <source>
        <dbReference type="ARBA" id="ARBA00023204"/>
    </source>
</evidence>
<dbReference type="Pfam" id="PF14579">
    <property type="entry name" value="HHH_6"/>
    <property type="match status" value="1"/>
</dbReference>
<evidence type="ECO:0000259" key="11">
    <source>
        <dbReference type="SMART" id="SM00481"/>
    </source>
</evidence>
<keyword evidence="5 9" id="KW-0227">DNA damage</keyword>
<protein>
    <recommendedName>
        <fullName evidence="9">Error-prone DNA polymerase</fullName>
        <ecNumber evidence="9">2.7.7.7</ecNumber>
    </recommendedName>
</protein>
<comment type="function">
    <text evidence="9">DNA polymerase involved in damage-induced mutagenesis and translesion synthesis (TLS). It is not the major replicative DNA polymerase.</text>
</comment>
<dbReference type="InterPro" id="IPR040982">
    <property type="entry name" value="DNA_pol3_finger"/>
</dbReference>
<keyword evidence="3 9" id="KW-0548">Nucleotidyltransferase</keyword>
<dbReference type="InterPro" id="IPR011708">
    <property type="entry name" value="DNA_pol3_alpha_NTPase_dom"/>
</dbReference>
<feature type="domain" description="Polymerase/histidinol phosphatase N-terminal" evidence="11">
    <location>
        <begin position="127"/>
        <end position="194"/>
    </location>
</feature>
<dbReference type="HAMAP" id="MF_01902">
    <property type="entry name" value="DNApol_error_prone"/>
    <property type="match status" value="1"/>
</dbReference>
<evidence type="ECO:0000256" key="4">
    <source>
        <dbReference type="ARBA" id="ARBA00022705"/>
    </source>
</evidence>
<dbReference type="AlphaFoldDB" id="A0A2U1F6Z4"/>
<dbReference type="Gene3D" id="3.20.20.140">
    <property type="entry name" value="Metal-dependent hydrolases"/>
    <property type="match status" value="1"/>
</dbReference>
<dbReference type="PANTHER" id="PTHR32294:SF4">
    <property type="entry name" value="ERROR-PRONE DNA POLYMERASE"/>
    <property type="match status" value="1"/>
</dbReference>
<dbReference type="GO" id="GO:0006281">
    <property type="term" value="P:DNA repair"/>
    <property type="evidence" value="ECO:0007669"/>
    <property type="project" value="UniProtKB-UniRule"/>
</dbReference>
<feature type="compositionally biased region" description="Basic and acidic residues" evidence="10">
    <location>
        <begin position="76"/>
        <end position="93"/>
    </location>
</feature>
<comment type="subcellular location">
    <subcellularLocation>
        <location evidence="9">Cytoplasm</location>
    </subcellularLocation>
</comment>
<evidence type="ECO:0000256" key="10">
    <source>
        <dbReference type="SAM" id="MobiDB-lite"/>
    </source>
</evidence>
<dbReference type="EMBL" id="QEKW01000010">
    <property type="protein sequence ID" value="PVZ07938.1"/>
    <property type="molecule type" value="Genomic_DNA"/>
</dbReference>
<sequence>MGWGNPPVSWSEMERLLAGHPSDNPSMQGRGNGTRKAIQGEPRARGEPHVGHVGPWPPGDGDPPDDFVRDPLAFDDSERTDGPGRIRPPRDEQFPGDGGDSPAWSRHRTPYRPPAGTRTTGVTVPYAELHVHSNFSFLDGASHPEELVEEAARLGLEAIALTDHDGVYGVVRFAEAAQELGVPTVYGAELSLGLTAPQNGVPDPEGDHLLVLARDPDGYRAISRAITEGQMHTHGEKGRPVYDPERVASTLGGHVQVLTGCRKGSVRRALATGGATGAAAAAREIDRLVALFGADNVAVELTDQGLPDDTERNAALAELAGRADRGRGLRTVATTNAHYATPDRARLAAALGAVRARRSLDDAEGWLPPGAAHLRSGAEMAERFARHPEAVAHAARLGRECAFGLELLAPELPPFAVPEGETEASWLRRLTWMGAAVRYGDRMRSPRAYEVIDHELDVIERQGFPGYFLIVADIVRFCDDHDIYCQGRGSAANSAVCFALGITHVDAVAMGLLFERFLSPERDGYPDIDLDIESDRREEAIQYVYARYGRDRAAQVANVITYRPRSAVRDAARALGFAQGQQDAWSKQIDRWGGPGGGAAELAGQVPGMPVAVASLAEQIAGFPRHLGIHSGGMVICDRPVDQVVPVEWGRMPGRSVIQWDKDDAAAVGLVKFDLLGLGMLSVLHYAADLVAEHHGVHVRLHDLQAVDEKVFAMLAEGDSVGVFQVESRAQMATLPRLKPREFYDLVVEVALIRPGPIQGGSVHPYIRRRNGLERVVFDHPLCEPALAKTLGVPLFQEQLMQLAVDVAGFTAAEADELRRALSAKRSSERIERMRERFYEGMAANGITGDLADTIFNKTKAFANFGFPESHSISFASLVYVSAWYKLYYPAAFCAALLRAQPMGFYSPQSLTADARRHGVVVLGPDVQVGADTPGLEPHADSTGGVAVRLGLAEVRGLGEEVAARIVACRDGPQGGTEHGAYRDVADLARRAELTAAQVEALATAGALGCFGLERREALWAAGAAAAGVGVVRDGVRHDRLPDTAVGLEAPTLPGMSAVELTVADVWATGLTPDSHPVTHLRAALDERGALSVAAVAGVTEGERIEVGGVVTHRQRPATAGGTTFLNLEDETGMLNVVCSEGLWARHRVVARTSAALVIRGRVERAPDASTVVNLIADRVERLELRVPSSSRDFR</sequence>
<evidence type="ECO:0000256" key="8">
    <source>
        <dbReference type="ARBA" id="ARBA00049244"/>
    </source>
</evidence>
<dbReference type="GO" id="GO:0008408">
    <property type="term" value="F:3'-5' exonuclease activity"/>
    <property type="evidence" value="ECO:0007669"/>
    <property type="project" value="InterPro"/>
</dbReference>
<dbReference type="InterPro" id="IPR004805">
    <property type="entry name" value="DnaE2/DnaE/PolC"/>
</dbReference>
<comment type="catalytic activity">
    <reaction evidence="8 9">
        <text>DNA(n) + a 2'-deoxyribonucleoside 5'-triphosphate = DNA(n+1) + diphosphate</text>
        <dbReference type="Rhea" id="RHEA:22508"/>
        <dbReference type="Rhea" id="RHEA-COMP:17339"/>
        <dbReference type="Rhea" id="RHEA-COMP:17340"/>
        <dbReference type="ChEBI" id="CHEBI:33019"/>
        <dbReference type="ChEBI" id="CHEBI:61560"/>
        <dbReference type="ChEBI" id="CHEBI:173112"/>
        <dbReference type="EC" id="2.7.7.7"/>
    </reaction>
</comment>
<evidence type="ECO:0000256" key="3">
    <source>
        <dbReference type="ARBA" id="ARBA00022695"/>
    </source>
</evidence>
<dbReference type="InterPro" id="IPR003141">
    <property type="entry name" value="Pol/His_phosphatase_N"/>
</dbReference>
<keyword evidence="1 9" id="KW-0963">Cytoplasm</keyword>
<dbReference type="Gene3D" id="1.10.150.870">
    <property type="match status" value="1"/>
</dbReference>
<keyword evidence="2 9" id="KW-0808">Transferase</keyword>
<comment type="similarity">
    <text evidence="9">Belongs to the DNA polymerase type-C family. DnaE2 subfamily.</text>
</comment>
<gene>
    <name evidence="9" type="primary">dnaE2</name>
    <name evidence="12" type="ORF">C8D89_11091</name>
</gene>
<dbReference type="InterPro" id="IPR016195">
    <property type="entry name" value="Pol/histidinol_Pase-like"/>
</dbReference>
<dbReference type="NCBIfam" id="TIGR00594">
    <property type="entry name" value="polc"/>
    <property type="match status" value="1"/>
</dbReference>
<evidence type="ECO:0000313" key="13">
    <source>
        <dbReference type="Proteomes" id="UP000245639"/>
    </source>
</evidence>
<keyword evidence="4 9" id="KW-0235">DNA replication</keyword>
<dbReference type="Proteomes" id="UP000245639">
    <property type="component" value="Unassembled WGS sequence"/>
</dbReference>
<dbReference type="GO" id="GO:0003887">
    <property type="term" value="F:DNA-directed DNA polymerase activity"/>
    <property type="evidence" value="ECO:0007669"/>
    <property type="project" value="UniProtKB-UniRule"/>
</dbReference>
<dbReference type="NCBIfam" id="NF004225">
    <property type="entry name" value="PRK05672.1"/>
    <property type="match status" value="1"/>
</dbReference>
<dbReference type="SUPFAM" id="SSF89550">
    <property type="entry name" value="PHP domain-like"/>
    <property type="match status" value="1"/>
</dbReference>
<dbReference type="GO" id="GO:0006260">
    <property type="term" value="P:DNA replication"/>
    <property type="evidence" value="ECO:0007669"/>
    <property type="project" value="UniProtKB-KW"/>
</dbReference>
<dbReference type="SMART" id="SM00481">
    <property type="entry name" value="POLIIIAc"/>
    <property type="match status" value="1"/>
</dbReference>
<reference evidence="12 13" key="1">
    <citation type="submission" date="2018-04" db="EMBL/GenBank/DDBJ databases">
        <title>Genomic Encyclopedia of Type Strains, Phase IV (KMG-IV): sequencing the most valuable type-strain genomes for metagenomic binning, comparative biology and taxonomic classification.</title>
        <authorList>
            <person name="Goeker M."/>
        </authorList>
    </citation>
    <scope>NUCLEOTIDE SEQUENCE [LARGE SCALE GENOMIC DNA]</scope>
    <source>
        <strain evidence="12 13">DSM 45771</strain>
    </source>
</reference>
<feature type="region of interest" description="Disordered" evidence="10">
    <location>
        <begin position="1"/>
        <end position="118"/>
    </location>
</feature>
<dbReference type="CDD" id="cd04485">
    <property type="entry name" value="DnaE_OBF"/>
    <property type="match status" value="1"/>
</dbReference>
<dbReference type="GO" id="GO:0005737">
    <property type="term" value="C:cytoplasm"/>
    <property type="evidence" value="ECO:0007669"/>
    <property type="project" value="UniProtKB-SubCell"/>
</dbReference>
<evidence type="ECO:0000256" key="2">
    <source>
        <dbReference type="ARBA" id="ARBA00022679"/>
    </source>
</evidence>
<name>A0A2U1F6Z4_9PSEU</name>
<keyword evidence="13" id="KW-1185">Reference proteome</keyword>
<dbReference type="RefSeq" id="WP_243418225.1">
    <property type="nucleotide sequence ID" value="NZ_QEKW01000010.1"/>
</dbReference>
<dbReference type="InterPro" id="IPR023073">
    <property type="entry name" value="DnaE2"/>
</dbReference>
<evidence type="ECO:0000256" key="6">
    <source>
        <dbReference type="ARBA" id="ARBA00022932"/>
    </source>
</evidence>
<keyword evidence="6 9" id="KW-0239">DNA-directed DNA polymerase</keyword>
<dbReference type="Pfam" id="PF07733">
    <property type="entry name" value="DNA_pol3_alpha"/>
    <property type="match status" value="1"/>
</dbReference>
<comment type="caution">
    <text evidence="12">The sequence shown here is derived from an EMBL/GenBank/DDBJ whole genome shotgun (WGS) entry which is preliminary data.</text>
</comment>
<evidence type="ECO:0000256" key="1">
    <source>
        <dbReference type="ARBA" id="ARBA00022490"/>
    </source>
</evidence>
<organism evidence="12 13">
    <name type="scientific">Actinomycetospora cinnamomea</name>
    <dbReference type="NCBI Taxonomy" id="663609"/>
    <lineage>
        <taxon>Bacteria</taxon>
        <taxon>Bacillati</taxon>
        <taxon>Actinomycetota</taxon>
        <taxon>Actinomycetes</taxon>
        <taxon>Pseudonocardiales</taxon>
        <taxon>Pseudonocardiaceae</taxon>
        <taxon>Actinomycetospora</taxon>
    </lineage>
</organism>
<accession>A0A2U1F6Z4</accession>
<dbReference type="PANTHER" id="PTHR32294">
    <property type="entry name" value="DNA POLYMERASE III SUBUNIT ALPHA"/>
    <property type="match status" value="1"/>
</dbReference>
<keyword evidence="7 9" id="KW-0234">DNA repair</keyword>
<dbReference type="Pfam" id="PF02811">
    <property type="entry name" value="PHP"/>
    <property type="match status" value="1"/>
</dbReference>